<dbReference type="Proteomes" id="UP000054053">
    <property type="component" value="Unassembled WGS sequence"/>
</dbReference>
<evidence type="ECO:0000256" key="1">
    <source>
        <dbReference type="SAM" id="MobiDB-lite"/>
    </source>
</evidence>
<feature type="region of interest" description="Disordered" evidence="1">
    <location>
        <begin position="133"/>
        <end position="161"/>
    </location>
</feature>
<dbReference type="AlphaFoldDB" id="A0A1B5KTZ0"/>
<accession>A0A1B5KTZ0</accession>
<evidence type="ECO:0000313" key="3">
    <source>
        <dbReference type="Proteomes" id="UP000054053"/>
    </source>
</evidence>
<proteinExistence type="predicted"/>
<reference evidence="3" key="1">
    <citation type="journal article" date="2016" name="Genome Announc.">
        <title>Genome sequence of Ustilaginoidea virens IPU010, a rice pathogenic fungus causing false smut.</title>
        <authorList>
            <person name="Kumagai T."/>
            <person name="Ishii T."/>
            <person name="Terai G."/>
            <person name="Umemura M."/>
            <person name="Machida M."/>
            <person name="Asai K."/>
        </authorList>
    </citation>
    <scope>NUCLEOTIDE SEQUENCE [LARGE SCALE GENOMIC DNA]</scope>
    <source>
        <strain evidence="3">IPU010</strain>
    </source>
</reference>
<comment type="caution">
    <text evidence="2">The sequence shown here is derived from an EMBL/GenBank/DDBJ whole genome shotgun (WGS) entry which is preliminary data.</text>
</comment>
<name>A0A1B5KTZ0_USTVR</name>
<gene>
    <name evidence="2" type="ORF">UVI_02055430</name>
</gene>
<evidence type="ECO:0000313" key="2">
    <source>
        <dbReference type="EMBL" id="GAO14420.1"/>
    </source>
</evidence>
<organism evidence="2 3">
    <name type="scientific">Ustilaginoidea virens</name>
    <name type="common">Rice false smut fungus</name>
    <name type="synonym">Villosiclava virens</name>
    <dbReference type="NCBI Taxonomy" id="1159556"/>
    <lineage>
        <taxon>Eukaryota</taxon>
        <taxon>Fungi</taxon>
        <taxon>Dikarya</taxon>
        <taxon>Ascomycota</taxon>
        <taxon>Pezizomycotina</taxon>
        <taxon>Sordariomycetes</taxon>
        <taxon>Hypocreomycetidae</taxon>
        <taxon>Hypocreales</taxon>
        <taxon>Clavicipitaceae</taxon>
        <taxon>Ustilaginoidea</taxon>
    </lineage>
</organism>
<sequence>MHINIKRSGSVYKSHAHCIDSRYGFFLSAAAFSSLLDGRRSLAIADMDGCFEELLCRCAQDLEFPNAYRTVPNGIYCSQRQSNATLEAVIPSSQAVLHKIVSKHLKSCHNSRNTEAVAGAAQRQQLEKFDKLHKDMTPQQKDLPLRTWADRSPGKQSQAKI</sequence>
<protein>
    <submittedName>
        <fullName evidence="2">Uncharacterized protein</fullName>
    </submittedName>
</protein>
<dbReference type="EMBL" id="BBTG02000045">
    <property type="protein sequence ID" value="GAO14420.1"/>
    <property type="molecule type" value="Genomic_DNA"/>
</dbReference>